<protein>
    <submittedName>
        <fullName evidence="1">DUF899 domain-containing protein</fullName>
    </submittedName>
</protein>
<dbReference type="Pfam" id="PF05988">
    <property type="entry name" value="DUF899"/>
    <property type="match status" value="1"/>
</dbReference>
<evidence type="ECO:0000313" key="2">
    <source>
        <dbReference type="Proteomes" id="UP001595699"/>
    </source>
</evidence>
<gene>
    <name evidence="1" type="ORF">ACFOUW_30675</name>
</gene>
<proteinExistence type="predicted"/>
<dbReference type="InterPro" id="IPR010296">
    <property type="entry name" value="DUF899_thioredox"/>
</dbReference>
<reference evidence="2" key="1">
    <citation type="journal article" date="2019" name="Int. J. Syst. Evol. Microbiol.">
        <title>The Global Catalogue of Microorganisms (GCM) 10K type strain sequencing project: providing services to taxonomists for standard genome sequencing and annotation.</title>
        <authorList>
            <consortium name="The Broad Institute Genomics Platform"/>
            <consortium name="The Broad Institute Genome Sequencing Center for Infectious Disease"/>
            <person name="Wu L."/>
            <person name="Ma J."/>
        </authorList>
    </citation>
    <scope>NUCLEOTIDE SEQUENCE [LARGE SCALE GENOMIC DNA]</scope>
    <source>
        <strain evidence="2">CGMCC 4.7241</strain>
    </source>
</reference>
<dbReference type="Proteomes" id="UP001595699">
    <property type="component" value="Unassembled WGS sequence"/>
</dbReference>
<dbReference type="RefSeq" id="WP_205119072.1">
    <property type="nucleotide sequence ID" value="NZ_JAFBCM010000001.1"/>
</dbReference>
<keyword evidence="2" id="KW-1185">Reference proteome</keyword>
<organism evidence="1 2">
    <name type="scientific">Tenggerimyces flavus</name>
    <dbReference type="NCBI Taxonomy" id="1708749"/>
    <lineage>
        <taxon>Bacteria</taxon>
        <taxon>Bacillati</taxon>
        <taxon>Actinomycetota</taxon>
        <taxon>Actinomycetes</taxon>
        <taxon>Propionibacteriales</taxon>
        <taxon>Nocardioidaceae</taxon>
        <taxon>Tenggerimyces</taxon>
    </lineage>
</organism>
<sequence>MLNKDFPAVVTRDEWLAARKELLVKEKELTRAHDRVNAERRELPMVRIDKDYVLEGENGKVGLLDLFEGRQQLVLHHFMWNFDLDDNGDEHPKDVGCTSCSSTADQIGDLVQLNVRGITLAAVSRGPFAKLDAFKKRMGWIFPWYSSAGSDFNYDFHVTVDDRVGPVLMNFRDETEIDWQPRMRGDYPAISTFVRDGDEVFHTYQTFARGIEYAGNATYYLDLTPFGRVGPGAGSAEMRFHDEYGPEDGA</sequence>
<accession>A0ABV7YM84</accession>
<dbReference type="EMBL" id="JBHRZH010000036">
    <property type="protein sequence ID" value="MFC3765235.1"/>
    <property type="molecule type" value="Genomic_DNA"/>
</dbReference>
<comment type="caution">
    <text evidence="1">The sequence shown here is derived from an EMBL/GenBank/DDBJ whole genome shotgun (WGS) entry which is preliminary data.</text>
</comment>
<evidence type="ECO:0000313" key="1">
    <source>
        <dbReference type="EMBL" id="MFC3765235.1"/>
    </source>
</evidence>
<name>A0ABV7YM84_9ACTN</name>